<dbReference type="GO" id="GO:0008017">
    <property type="term" value="F:microtubule binding"/>
    <property type="evidence" value="ECO:0007669"/>
    <property type="project" value="TreeGrafter"/>
</dbReference>
<organism evidence="4 5">
    <name type="scientific">Streblomastix strix</name>
    <dbReference type="NCBI Taxonomy" id="222440"/>
    <lineage>
        <taxon>Eukaryota</taxon>
        <taxon>Metamonada</taxon>
        <taxon>Preaxostyla</taxon>
        <taxon>Oxymonadida</taxon>
        <taxon>Streblomastigidae</taxon>
        <taxon>Streblomastix</taxon>
    </lineage>
</organism>
<dbReference type="Gene3D" id="1.10.418.10">
    <property type="entry name" value="Calponin-like domain"/>
    <property type="match status" value="1"/>
</dbReference>
<name>A0A5J4URQ1_9EUKA</name>
<dbReference type="PANTHER" id="PTHR12509">
    <property type="entry name" value="SPERMATOGENESIS-ASSOCIATED 4-RELATED"/>
    <property type="match status" value="1"/>
</dbReference>
<evidence type="ECO:0000256" key="1">
    <source>
        <dbReference type="SAM" id="Coils"/>
    </source>
</evidence>
<evidence type="ECO:0000259" key="3">
    <source>
        <dbReference type="PROSITE" id="PS50021"/>
    </source>
</evidence>
<dbReference type="PROSITE" id="PS50021">
    <property type="entry name" value="CH"/>
    <property type="match status" value="1"/>
</dbReference>
<dbReference type="Pfam" id="PF06294">
    <property type="entry name" value="CH_2"/>
    <property type="match status" value="1"/>
</dbReference>
<keyword evidence="1" id="KW-0175">Coiled coil</keyword>
<dbReference type="InterPro" id="IPR001715">
    <property type="entry name" value="CH_dom"/>
</dbReference>
<feature type="compositionally biased region" description="Basic residues" evidence="2">
    <location>
        <begin position="168"/>
        <end position="177"/>
    </location>
</feature>
<evidence type="ECO:0000256" key="2">
    <source>
        <dbReference type="SAM" id="MobiDB-lite"/>
    </source>
</evidence>
<dbReference type="InterPro" id="IPR010441">
    <property type="entry name" value="CH_2"/>
</dbReference>
<dbReference type="PANTHER" id="PTHR12509:SF9">
    <property type="entry name" value="SPERM FLAGELLAR PROTEIN 1 ISOFORM X1"/>
    <property type="match status" value="1"/>
</dbReference>
<dbReference type="AlphaFoldDB" id="A0A5J4URQ1"/>
<sequence>MAENRYALETDQRNLIYEWVDTVPLSRAKKNISRDFSDTMLYAEVAHHFLPKIVEVHNYPATSTMSKKIDNWNTFLKKVGKKISLILTVQDVDNLANAKPGVIEWALLQLKNAVEAYQAKKAKEKEEKGEVSEEELEQTSGIDTPVKSAKSTQKKSPQQTKEVESKYLRKSGSKKSPHKNEDADSDDDTRRGFDNEHIQLLGQQLREKDQTITDLKSTIELLETKVKKMDQMIKLKDSRIQSLTVKLQQAGLN</sequence>
<gene>
    <name evidence="4" type="ORF">EZS28_031334</name>
</gene>
<dbReference type="InterPro" id="IPR052111">
    <property type="entry name" value="Spermatogenesis_Ciliary_MAP"/>
</dbReference>
<feature type="domain" description="Calponin-homology (CH)" evidence="3">
    <location>
        <begin position="10"/>
        <end position="115"/>
    </location>
</feature>
<evidence type="ECO:0000313" key="4">
    <source>
        <dbReference type="EMBL" id="KAA6373138.1"/>
    </source>
</evidence>
<dbReference type="GO" id="GO:0005930">
    <property type="term" value="C:axoneme"/>
    <property type="evidence" value="ECO:0007669"/>
    <property type="project" value="TreeGrafter"/>
</dbReference>
<proteinExistence type="predicted"/>
<feature type="coiled-coil region" evidence="1">
    <location>
        <begin position="205"/>
        <end position="232"/>
    </location>
</feature>
<dbReference type="Proteomes" id="UP000324800">
    <property type="component" value="Unassembled WGS sequence"/>
</dbReference>
<dbReference type="OrthoDB" id="193300at2759"/>
<feature type="compositionally biased region" description="Low complexity" evidence="2">
    <location>
        <begin position="147"/>
        <end position="160"/>
    </location>
</feature>
<feature type="region of interest" description="Disordered" evidence="2">
    <location>
        <begin position="122"/>
        <end position="193"/>
    </location>
</feature>
<comment type="caution">
    <text evidence="4">The sequence shown here is derived from an EMBL/GenBank/DDBJ whole genome shotgun (WGS) entry which is preliminary data.</text>
</comment>
<evidence type="ECO:0000313" key="5">
    <source>
        <dbReference type="Proteomes" id="UP000324800"/>
    </source>
</evidence>
<dbReference type="GO" id="GO:0051493">
    <property type="term" value="P:regulation of cytoskeleton organization"/>
    <property type="evidence" value="ECO:0007669"/>
    <property type="project" value="TreeGrafter"/>
</dbReference>
<dbReference type="EMBL" id="SNRW01012998">
    <property type="protein sequence ID" value="KAA6373138.1"/>
    <property type="molecule type" value="Genomic_DNA"/>
</dbReference>
<accession>A0A5J4URQ1</accession>
<reference evidence="4 5" key="1">
    <citation type="submission" date="2019-03" db="EMBL/GenBank/DDBJ databases">
        <title>Single cell metagenomics reveals metabolic interactions within the superorganism composed of flagellate Streblomastix strix and complex community of Bacteroidetes bacteria on its surface.</title>
        <authorList>
            <person name="Treitli S.C."/>
            <person name="Kolisko M."/>
            <person name="Husnik F."/>
            <person name="Keeling P."/>
            <person name="Hampl V."/>
        </authorList>
    </citation>
    <scope>NUCLEOTIDE SEQUENCE [LARGE SCALE GENOMIC DNA]</scope>
    <source>
        <strain evidence="4">ST1C</strain>
    </source>
</reference>
<feature type="compositionally biased region" description="Basic and acidic residues" evidence="2">
    <location>
        <begin position="178"/>
        <end position="193"/>
    </location>
</feature>
<dbReference type="SUPFAM" id="SSF47576">
    <property type="entry name" value="Calponin-homology domain, CH-domain"/>
    <property type="match status" value="1"/>
</dbReference>
<dbReference type="InterPro" id="IPR036872">
    <property type="entry name" value="CH_dom_sf"/>
</dbReference>
<feature type="compositionally biased region" description="Basic and acidic residues" evidence="2">
    <location>
        <begin position="122"/>
        <end position="131"/>
    </location>
</feature>
<protein>
    <submittedName>
        <fullName evidence="4">Putative Calponin homology domain</fullName>
    </submittedName>
</protein>
<dbReference type="FunFam" id="1.10.418.10:FF:000059">
    <property type="entry name" value="RIKEN cDNA 6430531B16 gene"/>
    <property type="match status" value="1"/>
</dbReference>